<protein>
    <recommendedName>
        <fullName evidence="3">Ribosomal protein L7/L12 C-terminal domain-containing protein</fullName>
    </recommendedName>
</protein>
<sequence>MLAYFAIASEKLKNIGDIKLVKYLREVKGMSMVDAKQLVDALK</sequence>
<evidence type="ECO:0000313" key="1">
    <source>
        <dbReference type="EMBL" id="GAA0437756.1"/>
    </source>
</evidence>
<gene>
    <name evidence="1" type="ORF">GCM10008983_13370</name>
</gene>
<name>A0ABN0Z7T0_9BACI</name>
<proteinExistence type="predicted"/>
<evidence type="ECO:0008006" key="3">
    <source>
        <dbReference type="Google" id="ProtNLM"/>
    </source>
</evidence>
<organism evidence="1 2">
    <name type="scientific">Lentibacillus halophilus</name>
    <dbReference type="NCBI Taxonomy" id="295065"/>
    <lineage>
        <taxon>Bacteria</taxon>
        <taxon>Bacillati</taxon>
        <taxon>Bacillota</taxon>
        <taxon>Bacilli</taxon>
        <taxon>Bacillales</taxon>
        <taxon>Bacillaceae</taxon>
        <taxon>Lentibacillus</taxon>
    </lineage>
</organism>
<comment type="caution">
    <text evidence="1">The sequence shown here is derived from an EMBL/GenBank/DDBJ whole genome shotgun (WGS) entry which is preliminary data.</text>
</comment>
<dbReference type="EMBL" id="BAAADM010000032">
    <property type="protein sequence ID" value="GAA0437756.1"/>
    <property type="molecule type" value="Genomic_DNA"/>
</dbReference>
<accession>A0ABN0Z7T0</accession>
<dbReference type="Proteomes" id="UP001501459">
    <property type="component" value="Unassembled WGS sequence"/>
</dbReference>
<reference evidence="1 2" key="1">
    <citation type="journal article" date="2019" name="Int. J. Syst. Evol. Microbiol.">
        <title>The Global Catalogue of Microorganisms (GCM) 10K type strain sequencing project: providing services to taxonomists for standard genome sequencing and annotation.</title>
        <authorList>
            <consortium name="The Broad Institute Genomics Platform"/>
            <consortium name="The Broad Institute Genome Sequencing Center for Infectious Disease"/>
            <person name="Wu L."/>
            <person name="Ma J."/>
        </authorList>
    </citation>
    <scope>NUCLEOTIDE SEQUENCE [LARGE SCALE GENOMIC DNA]</scope>
    <source>
        <strain evidence="1 2">JCM 12149</strain>
    </source>
</reference>
<keyword evidence="2" id="KW-1185">Reference proteome</keyword>
<evidence type="ECO:0000313" key="2">
    <source>
        <dbReference type="Proteomes" id="UP001501459"/>
    </source>
</evidence>